<proteinExistence type="predicted"/>
<name>A0A6C0EW10_9ZZZZ</name>
<protein>
    <submittedName>
        <fullName evidence="1">Uncharacterized protein</fullName>
    </submittedName>
</protein>
<dbReference type="AlphaFoldDB" id="A0A6C0EW10"/>
<organism evidence="1">
    <name type="scientific">viral metagenome</name>
    <dbReference type="NCBI Taxonomy" id="1070528"/>
    <lineage>
        <taxon>unclassified sequences</taxon>
        <taxon>metagenomes</taxon>
        <taxon>organismal metagenomes</taxon>
    </lineage>
</organism>
<accession>A0A6C0EW10</accession>
<reference evidence="1" key="1">
    <citation type="journal article" date="2020" name="Nature">
        <title>Giant virus diversity and host interactions through global metagenomics.</title>
        <authorList>
            <person name="Schulz F."/>
            <person name="Roux S."/>
            <person name="Paez-Espino D."/>
            <person name="Jungbluth S."/>
            <person name="Walsh D.A."/>
            <person name="Denef V.J."/>
            <person name="McMahon K.D."/>
            <person name="Konstantinidis K.T."/>
            <person name="Eloe-Fadrosh E.A."/>
            <person name="Kyrpides N.C."/>
            <person name="Woyke T."/>
        </authorList>
    </citation>
    <scope>NUCLEOTIDE SEQUENCE</scope>
    <source>
        <strain evidence="1">GVMAG-M-3300009161-34</strain>
    </source>
</reference>
<sequence>MEILTKLPSDLQEHILVKVMKRYKLRDGEYVRQIDKSKYKFLDYIMRPSINKNSFHYYEDIHEDIFNSNDDRQRFHYKFYIKNLYDNAVRKESNIDDDMVDVRIEYKNNIYYYEISIYRLKMKNIDETNFTPEKLRKDIYHKGPLAHNYFWDFLEFSYEVK</sequence>
<evidence type="ECO:0000313" key="1">
    <source>
        <dbReference type="EMBL" id="QHT33287.1"/>
    </source>
</evidence>
<dbReference type="EMBL" id="MN738962">
    <property type="protein sequence ID" value="QHT33287.1"/>
    <property type="molecule type" value="Genomic_DNA"/>
</dbReference>